<feature type="coiled-coil region" evidence="2">
    <location>
        <begin position="154"/>
        <end position="181"/>
    </location>
</feature>
<keyword evidence="2" id="KW-0175">Coiled coil</keyword>
<organism evidence="4 5">
    <name type="scientific">Lederbergia citri</name>
    <dbReference type="NCBI Taxonomy" id="2833580"/>
    <lineage>
        <taxon>Bacteria</taxon>
        <taxon>Bacillati</taxon>
        <taxon>Bacillota</taxon>
        <taxon>Bacilli</taxon>
        <taxon>Bacillales</taxon>
        <taxon>Bacillaceae</taxon>
        <taxon>Lederbergia</taxon>
    </lineage>
</organism>
<comment type="similarity">
    <text evidence="1">Belongs to the pseudomonas-type ThrB family.</text>
</comment>
<keyword evidence="5" id="KW-1185">Reference proteome</keyword>
<dbReference type="EMBL" id="JAGYPG010000002">
    <property type="protein sequence ID" value="MBS4196561.1"/>
    <property type="molecule type" value="Genomic_DNA"/>
</dbReference>
<accession>A0A942TGW8</accession>
<feature type="domain" description="Aminoglycoside phosphotransferase" evidence="3">
    <location>
        <begin position="42"/>
        <end position="263"/>
    </location>
</feature>
<dbReference type="RefSeq" id="WP_213125684.1">
    <property type="nucleotide sequence ID" value="NZ_JAGYPG010000002.1"/>
</dbReference>
<dbReference type="SUPFAM" id="SSF56112">
    <property type="entry name" value="Protein kinase-like (PK-like)"/>
    <property type="match status" value="1"/>
</dbReference>
<evidence type="ECO:0000313" key="4">
    <source>
        <dbReference type="EMBL" id="MBS4196561.1"/>
    </source>
</evidence>
<dbReference type="InterPro" id="IPR002575">
    <property type="entry name" value="Aminoglycoside_PTrfase"/>
</dbReference>
<dbReference type="Gene3D" id="3.30.200.20">
    <property type="entry name" value="Phosphorylase Kinase, domain 1"/>
    <property type="match status" value="1"/>
</dbReference>
<protein>
    <submittedName>
        <fullName evidence="4">Phosphotransferase</fullName>
    </submittedName>
</protein>
<dbReference type="Pfam" id="PF01636">
    <property type="entry name" value="APH"/>
    <property type="match status" value="1"/>
</dbReference>
<evidence type="ECO:0000259" key="3">
    <source>
        <dbReference type="Pfam" id="PF01636"/>
    </source>
</evidence>
<dbReference type="InterPro" id="IPR011009">
    <property type="entry name" value="Kinase-like_dom_sf"/>
</dbReference>
<dbReference type="InterPro" id="IPR050249">
    <property type="entry name" value="Pseudomonas-type_ThrB"/>
</dbReference>
<dbReference type="Proteomes" id="UP000681414">
    <property type="component" value="Unassembled WGS sequence"/>
</dbReference>
<reference evidence="4 5" key="1">
    <citation type="submission" date="2021-05" db="EMBL/GenBank/DDBJ databases">
        <title>Novel Bacillus species.</title>
        <authorList>
            <person name="Liu G."/>
        </authorList>
    </citation>
    <scope>NUCLEOTIDE SEQUENCE [LARGE SCALE GENOMIC DNA]</scope>
    <source>
        <strain evidence="5">FJAT-49780</strain>
    </source>
</reference>
<dbReference type="AlphaFoldDB" id="A0A942TGW8"/>
<name>A0A942TGW8_9BACI</name>
<proteinExistence type="inferred from homology"/>
<dbReference type="PANTHER" id="PTHR21064">
    <property type="entry name" value="AMINOGLYCOSIDE PHOSPHOTRANSFERASE DOMAIN-CONTAINING PROTEIN-RELATED"/>
    <property type="match status" value="1"/>
</dbReference>
<gene>
    <name evidence="4" type="ORF">KHA97_15960</name>
</gene>
<dbReference type="GO" id="GO:0019202">
    <property type="term" value="F:amino acid kinase activity"/>
    <property type="evidence" value="ECO:0007669"/>
    <property type="project" value="TreeGrafter"/>
</dbReference>
<evidence type="ECO:0000256" key="2">
    <source>
        <dbReference type="SAM" id="Coils"/>
    </source>
</evidence>
<evidence type="ECO:0000313" key="5">
    <source>
        <dbReference type="Proteomes" id="UP000681414"/>
    </source>
</evidence>
<sequence>MDYLKNPMARYVPKHFEVEQLCELYAIGDLVNIDEELGGLFNVNLKITTTSGQYVIRIHSGLSSKNHLNAEKVKLEKLLEHEIPVLIPLYTKEGYYFSKLHNRFVQLTYFVQGYSFNFSIEQVYNMGKLLKRFHDALMDAKEIPLPFWSNYPSNDVLKEGLQRLKENQKELHKETDVKEVERLYFKVMEQWIGNDRYLTKSVIHGDWHPWNVLFNRNDEIKYILDFDFMQKGECIHDMAYFLWAIRNEENTEELGRHFLRGYGSLSIKEVELLPLAIARASLFFLCTSSFVANPAHELNKQIIEQKPYIEWLLSPDGKMRIKALAT</sequence>
<dbReference type="Gene3D" id="3.90.1200.10">
    <property type="match status" value="1"/>
</dbReference>
<dbReference type="PANTHER" id="PTHR21064:SF6">
    <property type="entry name" value="AMINOGLYCOSIDE PHOSPHOTRANSFERASE DOMAIN-CONTAINING PROTEIN"/>
    <property type="match status" value="1"/>
</dbReference>
<evidence type="ECO:0000256" key="1">
    <source>
        <dbReference type="ARBA" id="ARBA00038240"/>
    </source>
</evidence>
<comment type="caution">
    <text evidence="4">The sequence shown here is derived from an EMBL/GenBank/DDBJ whole genome shotgun (WGS) entry which is preliminary data.</text>
</comment>